<organism evidence="1 2">
    <name type="scientific">Bacteroides fragilis</name>
    <dbReference type="NCBI Taxonomy" id="817"/>
    <lineage>
        <taxon>Bacteria</taxon>
        <taxon>Pseudomonadati</taxon>
        <taxon>Bacteroidota</taxon>
        <taxon>Bacteroidia</taxon>
        <taxon>Bacteroidales</taxon>
        <taxon>Bacteroidaceae</taxon>
        <taxon>Bacteroides</taxon>
    </lineage>
</organism>
<accession>A0A081UEN5</accession>
<evidence type="ECO:0000313" key="1">
    <source>
        <dbReference type="EMBL" id="MCZ2686386.1"/>
    </source>
</evidence>
<comment type="caution">
    <text evidence="1">The sequence shown here is derived from an EMBL/GenBank/DDBJ whole genome shotgun (WGS) entry which is preliminary data.</text>
</comment>
<evidence type="ECO:0000313" key="2">
    <source>
        <dbReference type="Proteomes" id="UP001079672"/>
    </source>
</evidence>
<gene>
    <name evidence="1" type="ORF">O1433_02585</name>
</gene>
<dbReference type="AlphaFoldDB" id="A0A081UEN5"/>
<proteinExistence type="predicted"/>
<reference evidence="1" key="1">
    <citation type="submission" date="2022-12" db="EMBL/GenBank/DDBJ databases">
        <title>Development of a Multilocus Sequence Typing Scheme for Bacteroides fragilis Based on Whole Genome Sequencing Data and Clinical Application.</title>
        <authorList>
            <person name="Nielsen F.D."/>
            <person name="Justesen U.S."/>
        </authorList>
    </citation>
    <scope>NUCLEOTIDE SEQUENCE</scope>
    <source>
        <strain evidence="1">BF_AM_ODE_DK_2015_4</strain>
    </source>
</reference>
<dbReference type="Proteomes" id="UP001079672">
    <property type="component" value="Unassembled WGS sequence"/>
</dbReference>
<sequence>MKVYRIAINMIKQTKILKFIIPIVVFILLYAVSTIRNNNVKKDGIYSIVTLIKYGSAYRGQSAKYEFIYNKTLYEGSFFISFAESKNTPIGTRYFVTFLAKAPDRHLILDSVPSWFTLKAPDKGWKTLPTQKQLRIMMKDSSN</sequence>
<protein>
    <submittedName>
        <fullName evidence="1">Uncharacterized protein</fullName>
    </submittedName>
</protein>
<dbReference type="RefSeq" id="WP_032537967.1">
    <property type="nucleotide sequence ID" value="NZ_CABJEQ010000007.1"/>
</dbReference>
<name>A0A081UEN5_BACFG</name>
<dbReference type="EMBL" id="JAPTZU010000001">
    <property type="protein sequence ID" value="MCZ2686386.1"/>
    <property type="molecule type" value="Genomic_DNA"/>
</dbReference>